<gene>
    <name evidence="2" type="ORF">P0Y53_05875</name>
</gene>
<accession>A0AAJ6BIM3</accession>
<protein>
    <submittedName>
        <fullName evidence="2">DUF4843 domain-containing protein</fullName>
    </submittedName>
</protein>
<dbReference type="AlphaFoldDB" id="A0AAJ6BIM3"/>
<organism evidence="2 3">
    <name type="scientific">Candidatus Pseudobacter hemicellulosilyticus</name>
    <dbReference type="NCBI Taxonomy" id="3121375"/>
    <lineage>
        <taxon>Bacteria</taxon>
        <taxon>Pseudomonadati</taxon>
        <taxon>Bacteroidota</taxon>
        <taxon>Chitinophagia</taxon>
        <taxon>Chitinophagales</taxon>
        <taxon>Chitinophagaceae</taxon>
        <taxon>Pseudobacter</taxon>
    </lineage>
</organism>
<reference evidence="2" key="1">
    <citation type="submission" date="2023-03" db="EMBL/GenBank/DDBJ databases">
        <title>Andean soil-derived lignocellulolytic bacterial consortium as a source of novel taxa and putative plastic-active enzymes.</title>
        <authorList>
            <person name="Diaz-Garcia L."/>
            <person name="Chuvochina M."/>
            <person name="Feuerriegel G."/>
            <person name="Bunk B."/>
            <person name="Sproer C."/>
            <person name="Streit W.R."/>
            <person name="Rodriguez L.M."/>
            <person name="Overmann J."/>
            <person name="Jimenez D.J."/>
        </authorList>
    </citation>
    <scope>NUCLEOTIDE SEQUENCE</scope>
    <source>
        <strain evidence="2">MAG 7</strain>
    </source>
</reference>
<sequence>MKSSRFYYTLLILLTLVAVACEKNEQDPSFKTQARLLLSGLEAEGARTDTIGFTFAIWPTSLADTQVTVVAQTMGNLSGQDRSFSIAVDTGTTALPEEYSLPASFVIPADSFRARFPVTIKRSSRLTAQAVKLALVVKENEHFLPGPRFTGSVVYSGPRFSIVWTEVLTQPAIWNSSMLYAVGRWSRVKHQAIIDVTGIRNYEGLGYSQTYAIAATMLDWLNDYNASHPNDPLRDENGLEVKICSQCN</sequence>
<feature type="signal peptide" evidence="1">
    <location>
        <begin position="1"/>
        <end position="20"/>
    </location>
</feature>
<name>A0AAJ6BIM3_9BACT</name>
<dbReference type="EMBL" id="CP119311">
    <property type="protein sequence ID" value="WEK37024.1"/>
    <property type="molecule type" value="Genomic_DNA"/>
</dbReference>
<evidence type="ECO:0000256" key="1">
    <source>
        <dbReference type="SAM" id="SignalP"/>
    </source>
</evidence>
<keyword evidence="1" id="KW-0732">Signal</keyword>
<dbReference type="InterPro" id="IPR032299">
    <property type="entry name" value="DUF4843"/>
</dbReference>
<feature type="chain" id="PRO_5042507328" evidence="1">
    <location>
        <begin position="21"/>
        <end position="248"/>
    </location>
</feature>
<dbReference type="PROSITE" id="PS51257">
    <property type="entry name" value="PROKAR_LIPOPROTEIN"/>
    <property type="match status" value="1"/>
</dbReference>
<evidence type="ECO:0000313" key="2">
    <source>
        <dbReference type="EMBL" id="WEK37024.1"/>
    </source>
</evidence>
<dbReference type="Proteomes" id="UP001220610">
    <property type="component" value="Chromosome"/>
</dbReference>
<evidence type="ECO:0000313" key="3">
    <source>
        <dbReference type="Proteomes" id="UP001220610"/>
    </source>
</evidence>
<proteinExistence type="predicted"/>
<dbReference type="Pfam" id="PF16132">
    <property type="entry name" value="DUF4843"/>
    <property type="match status" value="1"/>
</dbReference>